<proteinExistence type="inferred from homology"/>
<dbReference type="CDD" id="cd00473">
    <property type="entry name" value="bS6"/>
    <property type="match status" value="1"/>
</dbReference>
<dbReference type="Proteomes" id="UP001332243">
    <property type="component" value="Unassembled WGS sequence"/>
</dbReference>
<protein>
    <recommendedName>
        <fullName evidence="3 4">Small ribosomal subunit protein bS6</fullName>
    </recommendedName>
</protein>
<sequence length="96" mass="10985">MRHYEIMVILDSSLEERTVAPSLDTYLNVIRTAGGSVEKLDVWGRRRLAYEIDKKTEGIYAVIDLQATPAAVAELDRQLRLNESVLRTKVIRPETR</sequence>
<dbReference type="PANTHER" id="PTHR21011:SF1">
    <property type="entry name" value="SMALL RIBOSOMAL SUBUNIT PROTEIN BS6M"/>
    <property type="match status" value="1"/>
</dbReference>
<dbReference type="InterPro" id="IPR020814">
    <property type="entry name" value="Ribosomal_S6_plastid/chlpt"/>
</dbReference>
<dbReference type="Pfam" id="PF01250">
    <property type="entry name" value="Ribosomal_S6"/>
    <property type="match status" value="1"/>
</dbReference>
<dbReference type="PANTHER" id="PTHR21011">
    <property type="entry name" value="MITOCHONDRIAL 28S RIBOSOMAL PROTEIN S6"/>
    <property type="match status" value="1"/>
</dbReference>
<name>A0ABU7RPL4_9ACTN</name>
<keyword evidence="4 5" id="KW-0689">Ribosomal protein</keyword>
<reference evidence="5 6" key="1">
    <citation type="submission" date="2024-01" db="EMBL/GenBank/DDBJ databases">
        <title>Genome insights into Plantactinospora sonchi sp. nov.</title>
        <authorList>
            <person name="Wang L."/>
        </authorList>
    </citation>
    <scope>NUCLEOTIDE SEQUENCE [LARGE SCALE GENOMIC DNA]</scope>
    <source>
        <strain evidence="5 6">NEAU-QY2</strain>
    </source>
</reference>
<gene>
    <name evidence="4 5" type="primary">rpsF</name>
    <name evidence="5" type="ORF">V1633_07955</name>
</gene>
<dbReference type="Gene3D" id="3.30.70.60">
    <property type="match status" value="1"/>
</dbReference>
<dbReference type="EMBL" id="JAZGQK010000006">
    <property type="protein sequence ID" value="MEE6258427.1"/>
    <property type="molecule type" value="Genomic_DNA"/>
</dbReference>
<dbReference type="HAMAP" id="MF_00360">
    <property type="entry name" value="Ribosomal_bS6"/>
    <property type="match status" value="1"/>
</dbReference>
<evidence type="ECO:0000256" key="4">
    <source>
        <dbReference type="HAMAP-Rule" id="MF_00360"/>
    </source>
</evidence>
<dbReference type="GO" id="GO:0005840">
    <property type="term" value="C:ribosome"/>
    <property type="evidence" value="ECO:0007669"/>
    <property type="project" value="UniProtKB-KW"/>
</dbReference>
<comment type="caution">
    <text evidence="5">The sequence shown here is derived from an EMBL/GenBank/DDBJ whole genome shotgun (WGS) entry which is preliminary data.</text>
</comment>
<dbReference type="InterPro" id="IPR014717">
    <property type="entry name" value="Transl_elong_EF1B/ribsomal_bS6"/>
</dbReference>
<dbReference type="NCBIfam" id="TIGR00166">
    <property type="entry name" value="S6"/>
    <property type="match status" value="1"/>
</dbReference>
<evidence type="ECO:0000313" key="5">
    <source>
        <dbReference type="EMBL" id="MEE6258427.1"/>
    </source>
</evidence>
<evidence type="ECO:0000256" key="1">
    <source>
        <dbReference type="ARBA" id="ARBA00009512"/>
    </source>
</evidence>
<keyword evidence="4" id="KW-0687">Ribonucleoprotein</keyword>
<comment type="function">
    <text evidence="2 4">Binds together with bS18 to 16S ribosomal RNA.</text>
</comment>
<keyword evidence="4" id="KW-0699">rRNA-binding</keyword>
<dbReference type="InterPro" id="IPR000529">
    <property type="entry name" value="Ribosomal_bS6"/>
</dbReference>
<evidence type="ECO:0000313" key="6">
    <source>
        <dbReference type="Proteomes" id="UP001332243"/>
    </source>
</evidence>
<comment type="similarity">
    <text evidence="1 4">Belongs to the bacterial ribosomal protein bS6 family.</text>
</comment>
<keyword evidence="4" id="KW-0694">RNA-binding</keyword>
<evidence type="ECO:0000256" key="3">
    <source>
        <dbReference type="ARBA" id="ARBA00035294"/>
    </source>
</evidence>
<keyword evidence="6" id="KW-1185">Reference proteome</keyword>
<evidence type="ECO:0000256" key="2">
    <source>
        <dbReference type="ARBA" id="ARBA00035104"/>
    </source>
</evidence>
<dbReference type="SUPFAM" id="SSF54995">
    <property type="entry name" value="Ribosomal protein S6"/>
    <property type="match status" value="1"/>
</dbReference>
<dbReference type="RefSeq" id="WP_331213538.1">
    <property type="nucleotide sequence ID" value="NZ_JAZGQK010000006.1"/>
</dbReference>
<dbReference type="InterPro" id="IPR035980">
    <property type="entry name" value="Ribosomal_bS6_sf"/>
</dbReference>
<organism evidence="5 6">
    <name type="scientific">Plantactinospora sonchi</name>
    <dbReference type="NCBI Taxonomy" id="1544735"/>
    <lineage>
        <taxon>Bacteria</taxon>
        <taxon>Bacillati</taxon>
        <taxon>Actinomycetota</taxon>
        <taxon>Actinomycetes</taxon>
        <taxon>Micromonosporales</taxon>
        <taxon>Micromonosporaceae</taxon>
        <taxon>Plantactinospora</taxon>
    </lineage>
</organism>
<accession>A0ABU7RPL4</accession>